<evidence type="ECO:0000313" key="2">
    <source>
        <dbReference type="EMBL" id="MBQ0936708.1"/>
    </source>
</evidence>
<evidence type="ECO:0000256" key="1">
    <source>
        <dbReference type="SAM" id="MobiDB-lite"/>
    </source>
</evidence>
<reference evidence="2 3" key="1">
    <citation type="submission" date="2021-04" db="EMBL/GenBank/DDBJ databases">
        <title>The genome sequence of type strain Ideonella paludis KCTC 32238.</title>
        <authorList>
            <person name="Liu Y."/>
        </authorList>
    </citation>
    <scope>NUCLEOTIDE SEQUENCE [LARGE SCALE GENOMIC DNA]</scope>
    <source>
        <strain evidence="2 3">KCTC 32238</strain>
    </source>
</reference>
<feature type="region of interest" description="Disordered" evidence="1">
    <location>
        <begin position="164"/>
        <end position="184"/>
    </location>
</feature>
<dbReference type="InterPro" id="IPR009752">
    <property type="entry name" value="Phage_Mu_GpJ"/>
</dbReference>
<organism evidence="2 3">
    <name type="scientific">Ideonella paludis</name>
    <dbReference type="NCBI Taxonomy" id="1233411"/>
    <lineage>
        <taxon>Bacteria</taxon>
        <taxon>Pseudomonadati</taxon>
        <taxon>Pseudomonadota</taxon>
        <taxon>Betaproteobacteria</taxon>
        <taxon>Burkholderiales</taxon>
        <taxon>Sphaerotilaceae</taxon>
        <taxon>Ideonella</taxon>
    </lineage>
</organism>
<comment type="caution">
    <text evidence="2">The sequence shown here is derived from an EMBL/GenBank/DDBJ whole genome shotgun (WGS) entry which is preliminary data.</text>
</comment>
<accession>A0ABS5DZW8</accession>
<dbReference type="Proteomes" id="UP000672097">
    <property type="component" value="Unassembled WGS sequence"/>
</dbReference>
<evidence type="ECO:0000313" key="3">
    <source>
        <dbReference type="Proteomes" id="UP000672097"/>
    </source>
</evidence>
<sequence>MPLIVDPNATPGSAPAVGPYATAQRYLQRYGTTEATQLLADEDRLLTEALLKDALNVVQGTGTWGGNPTGPEQAAAMNAVERLQRQLTVSTNLIDGYIAKRVALPLAPATTAATTLEDCCLALARCGLADDADNATERMDACCKLWRAWLVDVANGRVELVAGPAAQEPSQPTTTGRSVRSGQAASGFDWTRFGGL</sequence>
<dbReference type="Pfam" id="PF07030">
    <property type="entry name" value="Phage_Mu_Gp36"/>
    <property type="match status" value="1"/>
</dbReference>
<keyword evidence="3" id="KW-1185">Reference proteome</keyword>
<feature type="compositionally biased region" description="Polar residues" evidence="1">
    <location>
        <begin position="168"/>
        <end position="184"/>
    </location>
</feature>
<name>A0ABS5DZW8_9BURK</name>
<dbReference type="EMBL" id="JAGQDG010000006">
    <property type="protein sequence ID" value="MBQ0936708.1"/>
    <property type="molecule type" value="Genomic_DNA"/>
</dbReference>
<dbReference type="RefSeq" id="WP_210810094.1">
    <property type="nucleotide sequence ID" value="NZ_JAGQDG010000006.1"/>
</dbReference>
<gene>
    <name evidence="2" type="ORF">KAK11_15350</name>
</gene>
<proteinExistence type="predicted"/>
<protein>
    <submittedName>
        <fullName evidence="2">DUF1320 family protein</fullName>
    </submittedName>
</protein>